<proteinExistence type="predicted"/>
<protein>
    <recommendedName>
        <fullName evidence="3">CUB domain-containing protein</fullName>
    </recommendedName>
</protein>
<evidence type="ECO:0000259" key="3">
    <source>
        <dbReference type="PROSITE" id="PS01180"/>
    </source>
</evidence>
<dbReference type="InterPro" id="IPR058698">
    <property type="entry name" value="CUB_metazoa"/>
</dbReference>
<reference evidence="4" key="1">
    <citation type="submission" date="2022-01" db="EMBL/GenBank/DDBJ databases">
        <authorList>
            <person name="King R."/>
        </authorList>
    </citation>
    <scope>NUCLEOTIDE SEQUENCE</scope>
</reference>
<dbReference type="Pfam" id="PF26080">
    <property type="entry name" value="CUB_animal"/>
    <property type="match status" value="1"/>
</dbReference>
<feature type="domain" description="CUB" evidence="3">
    <location>
        <begin position="78"/>
        <end position="195"/>
    </location>
</feature>
<name>A0A9P0CM13_9CUCU</name>
<dbReference type="InterPro" id="IPR000859">
    <property type="entry name" value="CUB_dom"/>
</dbReference>
<dbReference type="OrthoDB" id="6337346at2759"/>
<dbReference type="PROSITE" id="PS01180">
    <property type="entry name" value="CUB"/>
    <property type="match status" value="1"/>
</dbReference>
<gene>
    <name evidence="4" type="ORF">PSYICH_LOCUS3641</name>
</gene>
<dbReference type="EMBL" id="OV651825">
    <property type="protein sequence ID" value="CAH1102583.1"/>
    <property type="molecule type" value="Genomic_DNA"/>
</dbReference>
<evidence type="ECO:0000313" key="4">
    <source>
        <dbReference type="EMBL" id="CAH1102583.1"/>
    </source>
</evidence>
<comment type="caution">
    <text evidence="2">Lacks conserved residue(s) required for the propagation of feature annotation.</text>
</comment>
<dbReference type="Gene3D" id="2.60.120.290">
    <property type="entry name" value="Spermadhesin, CUB domain"/>
    <property type="match status" value="1"/>
</dbReference>
<keyword evidence="5" id="KW-1185">Reference proteome</keyword>
<organism evidence="4 5">
    <name type="scientific">Psylliodes chrysocephalus</name>
    <dbReference type="NCBI Taxonomy" id="3402493"/>
    <lineage>
        <taxon>Eukaryota</taxon>
        <taxon>Metazoa</taxon>
        <taxon>Ecdysozoa</taxon>
        <taxon>Arthropoda</taxon>
        <taxon>Hexapoda</taxon>
        <taxon>Insecta</taxon>
        <taxon>Pterygota</taxon>
        <taxon>Neoptera</taxon>
        <taxon>Endopterygota</taxon>
        <taxon>Coleoptera</taxon>
        <taxon>Polyphaga</taxon>
        <taxon>Cucujiformia</taxon>
        <taxon>Chrysomeloidea</taxon>
        <taxon>Chrysomelidae</taxon>
        <taxon>Galerucinae</taxon>
        <taxon>Alticini</taxon>
        <taxon>Psylliodes</taxon>
    </lineage>
</organism>
<keyword evidence="1" id="KW-1015">Disulfide bond</keyword>
<evidence type="ECO:0000256" key="1">
    <source>
        <dbReference type="ARBA" id="ARBA00023157"/>
    </source>
</evidence>
<evidence type="ECO:0000256" key="2">
    <source>
        <dbReference type="PROSITE-ProRule" id="PRU00059"/>
    </source>
</evidence>
<accession>A0A9P0CM13</accession>
<dbReference type="SUPFAM" id="SSF49854">
    <property type="entry name" value="Spermadhesin, CUB domain"/>
    <property type="match status" value="1"/>
</dbReference>
<dbReference type="AlphaFoldDB" id="A0A9P0CM13"/>
<dbReference type="Proteomes" id="UP001153636">
    <property type="component" value="Chromosome 13"/>
</dbReference>
<evidence type="ECO:0000313" key="5">
    <source>
        <dbReference type="Proteomes" id="UP001153636"/>
    </source>
</evidence>
<dbReference type="InterPro" id="IPR035914">
    <property type="entry name" value="Sperma_CUB_dom_sf"/>
</dbReference>
<dbReference type="PANTHER" id="PTHR33236:SF5">
    <property type="entry name" value="CUB DOMAIN-CONTAINING PROTEIN"/>
    <property type="match status" value="1"/>
</dbReference>
<sequence>MDPKIIGLIFLITIYFYINSAFAYWYPGFVRFPNSQCTTLEGFTGVCIRSRQCADSGGVSSGTCANGIGRCCLYQGTCGGSSSYNNTYFLNPGYPNTVTTSSLCSFTIVPSSSAICQIRLDFLSFSLSQPNGEGICAFDSFVVTGAASAIPVICGENSGQHMYLMVAGTDPIQLTITMSALVSLTRNFAIKVTQIACDCPTQAPVGCLQYYTAASATVSSFNFGTGLNGNRNNMEMAGTRQIANTNYGICVGMLPGFCSIQWAQTAVNESFTLTQDSAAAALTPGLPSGPLTDVSCTTDYVVIANPFFTDGTAVPGSDRFCGNQFRTIINITFFITSGV</sequence>
<dbReference type="PANTHER" id="PTHR33236">
    <property type="entry name" value="INTRAFLAGELLAR TRANSPORT PROTEIN 122 FAMILY PROTEIN-RELATED"/>
    <property type="match status" value="1"/>
</dbReference>